<keyword evidence="1" id="KW-1133">Transmembrane helix</keyword>
<keyword evidence="1" id="KW-0812">Transmembrane</keyword>
<comment type="caution">
    <text evidence="2">The sequence shown here is derived from an EMBL/GenBank/DDBJ whole genome shotgun (WGS) entry which is preliminary data.</text>
</comment>
<gene>
    <name evidence="2" type="ORF">DYZ80_03093</name>
</gene>
<dbReference type="AlphaFoldDB" id="A0AB37ND22"/>
<proteinExistence type="predicted"/>
<evidence type="ECO:0000256" key="1">
    <source>
        <dbReference type="SAM" id="Phobius"/>
    </source>
</evidence>
<dbReference type="Proteomes" id="UP000272537">
    <property type="component" value="Unassembled WGS sequence"/>
</dbReference>
<protein>
    <submittedName>
        <fullName evidence="2">Uncharacterized protein</fullName>
    </submittedName>
</protein>
<dbReference type="EMBL" id="QXLS01000015">
    <property type="protein sequence ID" value="RKA04691.1"/>
    <property type="molecule type" value="Genomic_DNA"/>
</dbReference>
<keyword evidence="1" id="KW-0472">Membrane</keyword>
<organism evidence="2 3">
    <name type="scientific">Listeria monocytogenes</name>
    <dbReference type="NCBI Taxonomy" id="1639"/>
    <lineage>
        <taxon>Bacteria</taxon>
        <taxon>Bacillati</taxon>
        <taxon>Bacillota</taxon>
        <taxon>Bacilli</taxon>
        <taxon>Bacillales</taxon>
        <taxon>Listeriaceae</taxon>
        <taxon>Listeria</taxon>
    </lineage>
</organism>
<evidence type="ECO:0000313" key="3">
    <source>
        <dbReference type="Proteomes" id="UP000272537"/>
    </source>
</evidence>
<reference evidence="2 3" key="1">
    <citation type="journal article" date="2018" name="BMC Genomics">
        <title>Genes significantly associated with lineage II food isolates of Listeria monocytogenes.</title>
        <authorList>
            <person name="Pirone-Davies C."/>
            <person name="Chen Y."/>
            <person name="Pightling A."/>
            <person name="Ryan G."/>
            <person name="Wang Y."/>
            <person name="Yao K."/>
            <person name="Hoffmann M."/>
            <person name="Allard M.W."/>
        </authorList>
    </citation>
    <scope>NUCLEOTIDE SEQUENCE [LARGE SCALE GENOMIC DNA]</scope>
    <source>
        <strain evidence="2 3">PNUSAL000550</strain>
    </source>
</reference>
<evidence type="ECO:0000313" key="2">
    <source>
        <dbReference type="EMBL" id="RKA04691.1"/>
    </source>
</evidence>
<accession>A0AB37ND22</accession>
<name>A0AB37ND22_LISMN</name>
<feature type="transmembrane region" description="Helical" evidence="1">
    <location>
        <begin position="104"/>
        <end position="124"/>
    </location>
</feature>
<dbReference type="RefSeq" id="WP_058831851.1">
    <property type="nucleotide sequence ID" value="NZ_LNNQ01000011.1"/>
</dbReference>
<sequence>MAEIKPFPIKENKQFQNKYIEPILKAEQKKLLYKDGEVVMSQDYITKREFDEFSKRVEDKIDNNFQLIDKSISNLSNSIDLKLENAMLKQAENERKEARESRRWIIGVLVFGIISAGTGILSLFI</sequence>